<dbReference type="Pfam" id="PF03401">
    <property type="entry name" value="TctC"/>
    <property type="match status" value="1"/>
</dbReference>
<name>A0A1I4CRC8_9PROT</name>
<keyword evidence="4" id="KW-1185">Reference proteome</keyword>
<evidence type="ECO:0000256" key="1">
    <source>
        <dbReference type="ARBA" id="ARBA00006987"/>
    </source>
</evidence>
<keyword evidence="2" id="KW-0732">Signal</keyword>
<reference evidence="3 4" key="1">
    <citation type="submission" date="2016-10" db="EMBL/GenBank/DDBJ databases">
        <authorList>
            <person name="de Groot N.N."/>
        </authorList>
    </citation>
    <scope>NUCLEOTIDE SEQUENCE [LARGE SCALE GENOMIC DNA]</scope>
    <source>
        <strain evidence="3 4">DSM 19981</strain>
    </source>
</reference>
<dbReference type="InterPro" id="IPR005064">
    <property type="entry name" value="BUG"/>
</dbReference>
<proteinExistence type="inferred from homology"/>
<dbReference type="RefSeq" id="WP_175534023.1">
    <property type="nucleotide sequence ID" value="NZ_FOSQ01000008.1"/>
</dbReference>
<keyword evidence="3" id="KW-0675">Receptor</keyword>
<evidence type="ECO:0000313" key="3">
    <source>
        <dbReference type="EMBL" id="SFK82606.1"/>
    </source>
</evidence>
<dbReference type="Gene3D" id="3.40.190.150">
    <property type="entry name" value="Bordetella uptake gene, domain 1"/>
    <property type="match status" value="1"/>
</dbReference>
<dbReference type="InterPro" id="IPR042100">
    <property type="entry name" value="Bug_dom1"/>
</dbReference>
<gene>
    <name evidence="3" type="ORF">SAMN02745775_10840</name>
</gene>
<dbReference type="Proteomes" id="UP000199473">
    <property type="component" value="Unassembled WGS sequence"/>
</dbReference>
<dbReference type="PANTHER" id="PTHR42928:SF5">
    <property type="entry name" value="BLR1237 PROTEIN"/>
    <property type="match status" value="1"/>
</dbReference>
<organism evidence="3 4">
    <name type="scientific">Falsiroseomonas stagni DSM 19981</name>
    <dbReference type="NCBI Taxonomy" id="1123062"/>
    <lineage>
        <taxon>Bacteria</taxon>
        <taxon>Pseudomonadati</taxon>
        <taxon>Pseudomonadota</taxon>
        <taxon>Alphaproteobacteria</taxon>
        <taxon>Acetobacterales</taxon>
        <taxon>Roseomonadaceae</taxon>
        <taxon>Falsiroseomonas</taxon>
    </lineage>
</organism>
<dbReference type="EMBL" id="FOSQ01000008">
    <property type="protein sequence ID" value="SFK82606.1"/>
    <property type="molecule type" value="Genomic_DNA"/>
</dbReference>
<evidence type="ECO:0000256" key="2">
    <source>
        <dbReference type="SAM" id="SignalP"/>
    </source>
</evidence>
<feature type="signal peptide" evidence="2">
    <location>
        <begin position="1"/>
        <end position="19"/>
    </location>
</feature>
<sequence>MATRRSLLALLLLPAPALAQRPAGYPNRPIRLVVPFAPGGAIGAAQVVQAPADGHTLLFDSASFVVAQFIHRNLSFDYERDFAPVGTVADVPYLLGVARGRGITDIASFLAAARAAPGGLSYGSPGVGSVGHLAGVMLAHRSGVRLEHVPYRGGAEAARDLAAGTLDAAIISGNSLNPLAEGGRAVIIGTTNAAGIGTHPSIAAQGFPGFDLTSWNALFCRAGTPEPIRRALEEAVNHATSDAELRARYAAAGADATAAEADALGARLVRERALIRDLIRETGISLG</sequence>
<comment type="similarity">
    <text evidence="1">Belongs to the UPF0065 (bug) family.</text>
</comment>
<dbReference type="PANTHER" id="PTHR42928">
    <property type="entry name" value="TRICARBOXYLATE-BINDING PROTEIN"/>
    <property type="match status" value="1"/>
</dbReference>
<dbReference type="STRING" id="1123062.SAMN02745775_10840"/>
<feature type="chain" id="PRO_5011750708" evidence="2">
    <location>
        <begin position="20"/>
        <end position="287"/>
    </location>
</feature>
<dbReference type="Gene3D" id="3.40.190.10">
    <property type="entry name" value="Periplasmic binding protein-like II"/>
    <property type="match status" value="1"/>
</dbReference>
<evidence type="ECO:0000313" key="4">
    <source>
        <dbReference type="Proteomes" id="UP000199473"/>
    </source>
</evidence>
<dbReference type="AlphaFoldDB" id="A0A1I4CRC8"/>
<protein>
    <submittedName>
        <fullName evidence="3">Tripartite-type tricarboxylate transporter, receptor component TctC</fullName>
    </submittedName>
</protein>
<accession>A0A1I4CRC8</accession>
<dbReference type="SUPFAM" id="SSF53850">
    <property type="entry name" value="Periplasmic binding protein-like II"/>
    <property type="match status" value="1"/>
</dbReference>